<comment type="caution">
    <text evidence="2">The sequence shown here is derived from an EMBL/GenBank/DDBJ whole genome shotgun (WGS) entry which is preliminary data.</text>
</comment>
<reference evidence="3" key="2">
    <citation type="journal article" date="2018" name="BMC Genomics">
        <title>A manually annotated Actinidia chinensis var. chinensis (kiwifruit) genome highlights the challenges associated with draft genomes and gene prediction in plants.</title>
        <authorList>
            <person name="Pilkington S.M."/>
            <person name="Crowhurst R."/>
            <person name="Hilario E."/>
            <person name="Nardozza S."/>
            <person name="Fraser L."/>
            <person name="Peng Y."/>
            <person name="Gunaseelan K."/>
            <person name="Simpson R."/>
            <person name="Tahir J."/>
            <person name="Deroles S.C."/>
            <person name="Templeton K."/>
            <person name="Luo Z."/>
            <person name="Davy M."/>
            <person name="Cheng C."/>
            <person name="McNeilage M."/>
            <person name="Scaglione D."/>
            <person name="Liu Y."/>
            <person name="Zhang Q."/>
            <person name="Datson P."/>
            <person name="De Silva N."/>
            <person name="Gardiner S.E."/>
            <person name="Bassett H."/>
            <person name="Chagne D."/>
            <person name="McCallum J."/>
            <person name="Dzierzon H."/>
            <person name="Deng C."/>
            <person name="Wang Y.Y."/>
            <person name="Barron L."/>
            <person name="Manako K."/>
            <person name="Bowen J."/>
            <person name="Foster T.M."/>
            <person name="Erridge Z.A."/>
            <person name="Tiffin H."/>
            <person name="Waite C.N."/>
            <person name="Davies K.M."/>
            <person name="Grierson E.P."/>
            <person name="Laing W.A."/>
            <person name="Kirk R."/>
            <person name="Chen X."/>
            <person name="Wood M."/>
            <person name="Montefiori M."/>
            <person name="Brummell D.A."/>
            <person name="Schwinn K.E."/>
            <person name="Catanach A."/>
            <person name="Fullerton C."/>
            <person name="Li D."/>
            <person name="Meiyalaghan S."/>
            <person name="Nieuwenhuizen N."/>
            <person name="Read N."/>
            <person name="Prakash R."/>
            <person name="Hunter D."/>
            <person name="Zhang H."/>
            <person name="McKenzie M."/>
            <person name="Knabel M."/>
            <person name="Harris A."/>
            <person name="Allan A.C."/>
            <person name="Gleave A."/>
            <person name="Chen A."/>
            <person name="Janssen B.J."/>
            <person name="Plunkett B."/>
            <person name="Ampomah-Dwamena C."/>
            <person name="Voogd C."/>
            <person name="Leif D."/>
            <person name="Lafferty D."/>
            <person name="Souleyre E.J.F."/>
            <person name="Varkonyi-Gasic E."/>
            <person name="Gambi F."/>
            <person name="Hanley J."/>
            <person name="Yao J.L."/>
            <person name="Cheung J."/>
            <person name="David K.M."/>
            <person name="Warren B."/>
            <person name="Marsh K."/>
            <person name="Snowden K.C."/>
            <person name="Lin-Wang K."/>
            <person name="Brian L."/>
            <person name="Martinez-Sanchez M."/>
            <person name="Wang M."/>
            <person name="Ileperuma N."/>
            <person name="Macnee N."/>
            <person name="Campin R."/>
            <person name="McAtee P."/>
            <person name="Drummond R.S.M."/>
            <person name="Espley R.V."/>
            <person name="Ireland H.S."/>
            <person name="Wu R."/>
            <person name="Atkinson R.G."/>
            <person name="Karunairetnam S."/>
            <person name="Bulley S."/>
            <person name="Chunkath S."/>
            <person name="Hanley Z."/>
            <person name="Storey R."/>
            <person name="Thrimawithana A.H."/>
            <person name="Thomson S."/>
            <person name="David C."/>
            <person name="Testolin R."/>
            <person name="Huang H."/>
            <person name="Hellens R.P."/>
            <person name="Schaffer R.J."/>
        </authorList>
    </citation>
    <scope>NUCLEOTIDE SEQUENCE [LARGE SCALE GENOMIC DNA]</scope>
    <source>
        <strain evidence="3">cv. Red5</strain>
    </source>
</reference>
<protein>
    <submittedName>
        <fullName evidence="2">Peptidyl-prolyl cis-trans isomerase</fullName>
    </submittedName>
</protein>
<dbReference type="EMBL" id="NKQK01000026">
    <property type="protein sequence ID" value="PSR89415.1"/>
    <property type="molecule type" value="Genomic_DNA"/>
</dbReference>
<organism evidence="2 3">
    <name type="scientific">Actinidia chinensis var. chinensis</name>
    <name type="common">Chinese soft-hair kiwi</name>
    <dbReference type="NCBI Taxonomy" id="1590841"/>
    <lineage>
        <taxon>Eukaryota</taxon>
        <taxon>Viridiplantae</taxon>
        <taxon>Streptophyta</taxon>
        <taxon>Embryophyta</taxon>
        <taxon>Tracheophyta</taxon>
        <taxon>Spermatophyta</taxon>
        <taxon>Magnoliopsida</taxon>
        <taxon>eudicotyledons</taxon>
        <taxon>Gunneridae</taxon>
        <taxon>Pentapetalae</taxon>
        <taxon>asterids</taxon>
        <taxon>Ericales</taxon>
        <taxon>Actinidiaceae</taxon>
        <taxon>Actinidia</taxon>
    </lineage>
</organism>
<dbReference type="Proteomes" id="UP000241394">
    <property type="component" value="Chromosome LG26"/>
</dbReference>
<feature type="region of interest" description="Disordered" evidence="1">
    <location>
        <begin position="21"/>
        <end position="53"/>
    </location>
</feature>
<evidence type="ECO:0000313" key="2">
    <source>
        <dbReference type="EMBL" id="PSR89415.1"/>
    </source>
</evidence>
<reference evidence="2 3" key="1">
    <citation type="submission" date="2017-07" db="EMBL/GenBank/DDBJ databases">
        <title>An improved, manually edited Actinidia chinensis var. chinensis (kiwifruit) genome highlights the challenges associated with draft genomes and gene prediction in plants.</title>
        <authorList>
            <person name="Pilkington S."/>
            <person name="Crowhurst R."/>
            <person name="Hilario E."/>
            <person name="Nardozza S."/>
            <person name="Fraser L."/>
            <person name="Peng Y."/>
            <person name="Gunaseelan K."/>
            <person name="Simpson R."/>
            <person name="Tahir J."/>
            <person name="Deroles S."/>
            <person name="Templeton K."/>
            <person name="Luo Z."/>
            <person name="Davy M."/>
            <person name="Cheng C."/>
            <person name="Mcneilage M."/>
            <person name="Scaglione D."/>
            <person name="Liu Y."/>
            <person name="Zhang Q."/>
            <person name="Datson P."/>
            <person name="De Silva N."/>
            <person name="Gardiner S."/>
            <person name="Bassett H."/>
            <person name="Chagne D."/>
            <person name="Mccallum J."/>
            <person name="Dzierzon H."/>
            <person name="Deng C."/>
            <person name="Wang Y.-Y."/>
            <person name="Barron N."/>
            <person name="Manako K."/>
            <person name="Bowen J."/>
            <person name="Foster T."/>
            <person name="Erridge Z."/>
            <person name="Tiffin H."/>
            <person name="Waite C."/>
            <person name="Davies K."/>
            <person name="Grierson E."/>
            <person name="Laing W."/>
            <person name="Kirk R."/>
            <person name="Chen X."/>
            <person name="Wood M."/>
            <person name="Montefiori M."/>
            <person name="Brummell D."/>
            <person name="Schwinn K."/>
            <person name="Catanach A."/>
            <person name="Fullerton C."/>
            <person name="Li D."/>
            <person name="Meiyalaghan S."/>
            <person name="Nieuwenhuizen N."/>
            <person name="Read N."/>
            <person name="Prakash R."/>
            <person name="Hunter D."/>
            <person name="Zhang H."/>
            <person name="Mckenzie M."/>
            <person name="Knabel M."/>
            <person name="Harris A."/>
            <person name="Allan A."/>
            <person name="Chen A."/>
            <person name="Janssen B."/>
            <person name="Plunkett B."/>
            <person name="Dwamena C."/>
            <person name="Voogd C."/>
            <person name="Leif D."/>
            <person name="Lafferty D."/>
            <person name="Souleyre E."/>
            <person name="Varkonyi-Gasic E."/>
            <person name="Gambi F."/>
            <person name="Hanley J."/>
            <person name="Yao J.-L."/>
            <person name="Cheung J."/>
            <person name="David K."/>
            <person name="Warren B."/>
            <person name="Marsh K."/>
            <person name="Snowden K."/>
            <person name="Lin-Wang K."/>
            <person name="Brian L."/>
            <person name="Martinez-Sanchez M."/>
            <person name="Wang M."/>
            <person name="Ileperuma N."/>
            <person name="Macnee N."/>
            <person name="Campin R."/>
            <person name="Mcatee P."/>
            <person name="Drummond R."/>
            <person name="Espley R."/>
            <person name="Ireland H."/>
            <person name="Wu R."/>
            <person name="Atkinson R."/>
            <person name="Karunairetnam S."/>
            <person name="Bulley S."/>
            <person name="Chunkath S."/>
            <person name="Hanley Z."/>
            <person name="Storey R."/>
            <person name="Thrimawithana A."/>
            <person name="Thomson S."/>
            <person name="David C."/>
            <person name="Testolin R."/>
        </authorList>
    </citation>
    <scope>NUCLEOTIDE SEQUENCE [LARGE SCALE GENOMIC DNA]</scope>
    <source>
        <strain evidence="3">cv. Red5</strain>
        <tissue evidence="2">Young leaf</tissue>
    </source>
</reference>
<evidence type="ECO:0000256" key="1">
    <source>
        <dbReference type="SAM" id="MobiDB-lite"/>
    </source>
</evidence>
<gene>
    <name evidence="2" type="ORF">CEY00_Acc29615</name>
</gene>
<feature type="non-terminal residue" evidence="2">
    <location>
        <position position="1"/>
    </location>
</feature>
<keyword evidence="3" id="KW-1185">Reference proteome</keyword>
<feature type="non-terminal residue" evidence="2">
    <location>
        <position position="150"/>
    </location>
</feature>
<proteinExistence type="predicted"/>
<sequence length="150" mass="17518">WCLLNRHRAKKRAADGLISLPNRNQNRRRRTTVEHRRPATPPTDSKPPATASSMLSMITATNISISDNSKNKHNLRLRQMSLSKLPPATNQQRKPWRKQMLQNWKVIDYLELRSMKRHCHSMGSLYKLHQTCPYLLKYVQCAMQTGHYVS</sequence>
<dbReference type="InParanoid" id="A0A2R6PDG2"/>
<dbReference type="Gramene" id="PSR89415">
    <property type="protein sequence ID" value="PSR89415"/>
    <property type="gene ID" value="CEY00_Acc29615"/>
</dbReference>
<accession>A0A2R6PDG2</accession>
<name>A0A2R6PDG2_ACTCC</name>
<evidence type="ECO:0000313" key="3">
    <source>
        <dbReference type="Proteomes" id="UP000241394"/>
    </source>
</evidence>
<dbReference type="AlphaFoldDB" id="A0A2R6PDG2"/>
<dbReference type="GO" id="GO:0016853">
    <property type="term" value="F:isomerase activity"/>
    <property type="evidence" value="ECO:0007669"/>
    <property type="project" value="UniProtKB-KW"/>
</dbReference>
<keyword evidence="2" id="KW-0413">Isomerase</keyword>